<reference evidence="4" key="1">
    <citation type="submission" date="2022-12" db="EMBL/GenBank/DDBJ databases">
        <title>Genome sequence of SJ11.</title>
        <authorList>
            <person name="Woo H."/>
        </authorList>
    </citation>
    <scope>NUCLEOTIDE SEQUENCE</scope>
    <source>
        <strain evidence="4">SJ11</strain>
    </source>
</reference>
<dbReference type="SUPFAM" id="SSF55729">
    <property type="entry name" value="Acyl-CoA N-acyltransferases (Nat)"/>
    <property type="match status" value="1"/>
</dbReference>
<dbReference type="GO" id="GO:0016746">
    <property type="term" value="F:acyltransferase activity"/>
    <property type="evidence" value="ECO:0007669"/>
    <property type="project" value="UniProtKB-KW"/>
</dbReference>
<proteinExistence type="predicted"/>
<dbReference type="EMBL" id="JAPWGL010000001">
    <property type="protein sequence ID" value="MCZ4221901.1"/>
    <property type="molecule type" value="Genomic_DNA"/>
</dbReference>
<protein>
    <submittedName>
        <fullName evidence="4">GNAT family N-acetyltransferase</fullName>
        <ecNumber evidence="4">2.3.1.-</ecNumber>
    </submittedName>
</protein>
<feature type="domain" description="N-acetyltransferase" evidence="3">
    <location>
        <begin position="18"/>
        <end position="145"/>
    </location>
</feature>
<dbReference type="Pfam" id="PF13673">
    <property type="entry name" value="Acetyltransf_10"/>
    <property type="match status" value="1"/>
</dbReference>
<evidence type="ECO:0000313" key="5">
    <source>
        <dbReference type="Proteomes" id="UP001144341"/>
    </source>
</evidence>
<keyword evidence="5" id="KW-1185">Reference proteome</keyword>
<comment type="caution">
    <text evidence="4">The sequence shown here is derived from an EMBL/GenBank/DDBJ whole genome shotgun (WGS) entry which is preliminary data.</text>
</comment>
<dbReference type="RefSeq" id="WP_269413733.1">
    <property type="nucleotide sequence ID" value="NZ_JAPWGL010000001.1"/>
</dbReference>
<dbReference type="CDD" id="cd04301">
    <property type="entry name" value="NAT_SF"/>
    <property type="match status" value="1"/>
</dbReference>
<dbReference type="EC" id="2.3.1.-" evidence="4"/>
<dbReference type="PROSITE" id="PS51186">
    <property type="entry name" value="GNAT"/>
    <property type="match status" value="1"/>
</dbReference>
<dbReference type="PANTHER" id="PTHR43800">
    <property type="entry name" value="PEPTIDYL-LYSINE N-ACETYLTRANSFERASE YJAB"/>
    <property type="match status" value="1"/>
</dbReference>
<organism evidence="4 5">
    <name type="scientific">Pedobacter rhodius</name>
    <dbReference type="NCBI Taxonomy" id="3004098"/>
    <lineage>
        <taxon>Bacteria</taxon>
        <taxon>Pseudomonadati</taxon>
        <taxon>Bacteroidota</taxon>
        <taxon>Sphingobacteriia</taxon>
        <taxon>Sphingobacteriales</taxon>
        <taxon>Sphingobacteriaceae</taxon>
        <taxon>Pedobacter</taxon>
    </lineage>
</organism>
<sequence length="171" mass="19952">MTPAKIKKVGPSEHHVLLTVWEASVRASHDFLQEQDIEDYRSLLASTYLNRVDLYLLEEDNQVKGFIGLSTGKIQLLFIEPKAFRRGYGTLLIDFAIKKKGAYQVDVNSQNVNAYQFYKQAGFRIFRKFEFDGAGKAYPVWCMTRNKWEIITGAFINFRNYFNFKRYSYGT</sequence>
<dbReference type="PANTHER" id="PTHR43800:SF1">
    <property type="entry name" value="PEPTIDYL-LYSINE N-ACETYLTRANSFERASE YJAB"/>
    <property type="match status" value="1"/>
</dbReference>
<gene>
    <name evidence="4" type="ORF">O0931_01170</name>
</gene>
<evidence type="ECO:0000256" key="1">
    <source>
        <dbReference type="ARBA" id="ARBA00022679"/>
    </source>
</evidence>
<name>A0ABT4KSJ2_9SPHI</name>
<evidence type="ECO:0000259" key="3">
    <source>
        <dbReference type="PROSITE" id="PS51186"/>
    </source>
</evidence>
<evidence type="ECO:0000313" key="4">
    <source>
        <dbReference type="EMBL" id="MCZ4221901.1"/>
    </source>
</evidence>
<accession>A0ABT4KSJ2</accession>
<evidence type="ECO:0000256" key="2">
    <source>
        <dbReference type="ARBA" id="ARBA00023315"/>
    </source>
</evidence>
<keyword evidence="1 4" id="KW-0808">Transferase</keyword>
<keyword evidence="2 4" id="KW-0012">Acyltransferase</keyword>
<dbReference type="Proteomes" id="UP001144341">
    <property type="component" value="Unassembled WGS sequence"/>
</dbReference>
<dbReference type="InterPro" id="IPR016181">
    <property type="entry name" value="Acyl_CoA_acyltransferase"/>
</dbReference>
<dbReference type="InterPro" id="IPR000182">
    <property type="entry name" value="GNAT_dom"/>
</dbReference>
<dbReference type="Gene3D" id="3.40.630.30">
    <property type="match status" value="1"/>
</dbReference>